<evidence type="ECO:0000313" key="2">
    <source>
        <dbReference type="Proteomes" id="UP000499080"/>
    </source>
</evidence>
<proteinExistence type="predicted"/>
<evidence type="ECO:0000313" key="1">
    <source>
        <dbReference type="EMBL" id="GBM14283.1"/>
    </source>
</evidence>
<dbReference type="Proteomes" id="UP000499080">
    <property type="component" value="Unassembled WGS sequence"/>
</dbReference>
<gene>
    <name evidence="1" type="ORF">AVEN_128349_1</name>
</gene>
<reference evidence="1 2" key="1">
    <citation type="journal article" date="2019" name="Sci. Rep.">
        <title>Orb-weaving spider Araneus ventricosus genome elucidates the spidroin gene catalogue.</title>
        <authorList>
            <person name="Kono N."/>
            <person name="Nakamura H."/>
            <person name="Ohtoshi R."/>
            <person name="Moran D.A.P."/>
            <person name="Shinohara A."/>
            <person name="Yoshida Y."/>
            <person name="Fujiwara M."/>
            <person name="Mori M."/>
            <person name="Tomita M."/>
            <person name="Arakawa K."/>
        </authorList>
    </citation>
    <scope>NUCLEOTIDE SEQUENCE [LARGE SCALE GENOMIC DNA]</scope>
</reference>
<dbReference type="EMBL" id="BGPR01000341">
    <property type="protein sequence ID" value="GBM14283.1"/>
    <property type="molecule type" value="Genomic_DNA"/>
</dbReference>
<name>A0A4Y2DBX1_ARAVE</name>
<accession>A0A4Y2DBX1</accession>
<dbReference type="GO" id="GO:0003676">
    <property type="term" value="F:nucleic acid binding"/>
    <property type="evidence" value="ECO:0007669"/>
    <property type="project" value="InterPro"/>
</dbReference>
<organism evidence="1 2">
    <name type="scientific">Araneus ventricosus</name>
    <name type="common">Orbweaver spider</name>
    <name type="synonym">Epeira ventricosa</name>
    <dbReference type="NCBI Taxonomy" id="182803"/>
    <lineage>
        <taxon>Eukaryota</taxon>
        <taxon>Metazoa</taxon>
        <taxon>Ecdysozoa</taxon>
        <taxon>Arthropoda</taxon>
        <taxon>Chelicerata</taxon>
        <taxon>Arachnida</taxon>
        <taxon>Araneae</taxon>
        <taxon>Araneomorphae</taxon>
        <taxon>Entelegynae</taxon>
        <taxon>Araneoidea</taxon>
        <taxon>Araneidae</taxon>
        <taxon>Araneus</taxon>
    </lineage>
</organism>
<sequence length="143" mass="16579">MASTGVENLVFIDGIMNHMVYLDIFHNNLKESAKNFGLDGNFIFKHDNDFKHTASNVKMWCLLHCKQQLHTTTTVFRHQCHRKSVGTLKTAVQKHKIRNKAHLKRVLQAEWGKIFSDTTKKLVESVPRHLEEIIKTKGHATKY</sequence>
<dbReference type="Gene3D" id="3.30.420.10">
    <property type="entry name" value="Ribonuclease H-like superfamily/Ribonuclease H"/>
    <property type="match status" value="1"/>
</dbReference>
<protein>
    <recommendedName>
        <fullName evidence="3">Transposable element Tcb1 transposase</fullName>
    </recommendedName>
</protein>
<comment type="caution">
    <text evidence="1">The sequence shown here is derived from an EMBL/GenBank/DDBJ whole genome shotgun (WGS) entry which is preliminary data.</text>
</comment>
<dbReference type="OrthoDB" id="4843387at2759"/>
<evidence type="ECO:0008006" key="3">
    <source>
        <dbReference type="Google" id="ProtNLM"/>
    </source>
</evidence>
<dbReference type="AlphaFoldDB" id="A0A4Y2DBX1"/>
<dbReference type="InterPro" id="IPR036397">
    <property type="entry name" value="RNaseH_sf"/>
</dbReference>
<keyword evidence="2" id="KW-1185">Reference proteome</keyword>